<feature type="signal peptide" evidence="2">
    <location>
        <begin position="1"/>
        <end position="19"/>
    </location>
</feature>
<feature type="region of interest" description="Disordered" evidence="1">
    <location>
        <begin position="342"/>
        <end position="397"/>
    </location>
</feature>
<protein>
    <submittedName>
        <fullName evidence="3">Uncharacterized protein</fullName>
    </submittedName>
</protein>
<keyword evidence="2" id="KW-0732">Signal</keyword>
<feature type="chain" id="PRO_5021422933" evidence="2">
    <location>
        <begin position="20"/>
        <end position="404"/>
    </location>
</feature>
<evidence type="ECO:0000313" key="4">
    <source>
        <dbReference type="Proteomes" id="UP000320475"/>
    </source>
</evidence>
<comment type="caution">
    <text evidence="3">The sequence shown here is derived from an EMBL/GenBank/DDBJ whole genome shotgun (WGS) entry which is preliminary data.</text>
</comment>
<dbReference type="EMBL" id="QEAM01000175">
    <property type="protein sequence ID" value="TPX44589.1"/>
    <property type="molecule type" value="Genomic_DNA"/>
</dbReference>
<name>A0A507CZE8_9FUNG</name>
<sequence length="404" mass="46046">MAHLVKLGVVAFLIFCALAQSPPTGLEPVIENAVKNLDNRRKVIVRWRMPHLVHFPDMLVVHPAPKSLLWGMIATIVVEAFLKSEIDTIDPLLSPFDPKTMERSQILLTRSYLACVFEESKCLFAYINHRYHEGYQNELEIARTLAWDFLLFIRNQGMAYASRIPKSGADFRGFILPDDKAPNRLVHQRFSELSHKTALSSKRPCSDCVERFMKQLKEQMDKLLSELTARASIKVGFLEMAEKLHSYFKERNAHGNVESFPPVIDLTDDSDESTPNPDNNIEYVNLLENNRDQPIPEFVDFLGKEKGLKSLDLSLGMYDAERLKGTTLRIDEPSPQVLSFSHWHHSESSSHSYDKGKRPMDASGATDIHPARQFQGGLDERPVRRKPRLGEASKGLTLRLNLRK</sequence>
<dbReference type="VEuPathDB" id="FungiDB:SeMB42_g08011"/>
<evidence type="ECO:0000256" key="1">
    <source>
        <dbReference type="SAM" id="MobiDB-lite"/>
    </source>
</evidence>
<gene>
    <name evidence="3" type="ORF">SeLEV6574_g04410</name>
</gene>
<dbReference type="AlphaFoldDB" id="A0A507CZE8"/>
<reference evidence="3 4" key="1">
    <citation type="journal article" date="2019" name="Sci. Rep.">
        <title>Comparative genomics of chytrid fungi reveal insights into the obligate biotrophic and pathogenic lifestyle of Synchytrium endobioticum.</title>
        <authorList>
            <person name="van de Vossenberg B.T.L.H."/>
            <person name="Warris S."/>
            <person name="Nguyen H.D.T."/>
            <person name="van Gent-Pelzer M.P.E."/>
            <person name="Joly D.L."/>
            <person name="van de Geest H.C."/>
            <person name="Bonants P.J.M."/>
            <person name="Smith D.S."/>
            <person name="Levesque C.A."/>
            <person name="van der Lee T.A.J."/>
        </authorList>
    </citation>
    <scope>NUCLEOTIDE SEQUENCE [LARGE SCALE GENOMIC DNA]</scope>
    <source>
        <strain evidence="3 4">LEV6574</strain>
    </source>
</reference>
<evidence type="ECO:0000313" key="3">
    <source>
        <dbReference type="EMBL" id="TPX44589.1"/>
    </source>
</evidence>
<dbReference type="Proteomes" id="UP000320475">
    <property type="component" value="Unassembled WGS sequence"/>
</dbReference>
<organism evidence="3 4">
    <name type="scientific">Synchytrium endobioticum</name>
    <dbReference type="NCBI Taxonomy" id="286115"/>
    <lineage>
        <taxon>Eukaryota</taxon>
        <taxon>Fungi</taxon>
        <taxon>Fungi incertae sedis</taxon>
        <taxon>Chytridiomycota</taxon>
        <taxon>Chytridiomycota incertae sedis</taxon>
        <taxon>Chytridiomycetes</taxon>
        <taxon>Synchytriales</taxon>
        <taxon>Synchytriaceae</taxon>
        <taxon>Synchytrium</taxon>
    </lineage>
</organism>
<evidence type="ECO:0000256" key="2">
    <source>
        <dbReference type="SAM" id="SignalP"/>
    </source>
</evidence>
<feature type="compositionally biased region" description="Basic and acidic residues" evidence="1">
    <location>
        <begin position="344"/>
        <end position="360"/>
    </location>
</feature>
<proteinExistence type="predicted"/>
<accession>A0A507CZE8</accession>